<feature type="region of interest" description="Disordered" evidence="2">
    <location>
        <begin position="300"/>
        <end position="343"/>
    </location>
</feature>
<accession>A0A1U9NK77</accession>
<dbReference type="GO" id="GO:0015159">
    <property type="term" value="F:polysaccharide transmembrane transporter activity"/>
    <property type="evidence" value="ECO:0007669"/>
    <property type="project" value="InterPro"/>
</dbReference>
<organism evidence="6 7">
    <name type="scientific">Anaerohalosphaera lusitana</name>
    <dbReference type="NCBI Taxonomy" id="1936003"/>
    <lineage>
        <taxon>Bacteria</taxon>
        <taxon>Pseudomonadati</taxon>
        <taxon>Planctomycetota</taxon>
        <taxon>Phycisphaerae</taxon>
        <taxon>Sedimentisphaerales</taxon>
        <taxon>Anaerohalosphaeraceae</taxon>
        <taxon>Anaerohalosphaera</taxon>
    </lineage>
</organism>
<feature type="signal peptide" evidence="3">
    <location>
        <begin position="1"/>
        <end position="31"/>
    </location>
</feature>
<dbReference type="Proteomes" id="UP000189674">
    <property type="component" value="Chromosome"/>
</dbReference>
<protein>
    <submittedName>
        <fullName evidence="6">Polysaccharide export protein Wza</fullName>
    </submittedName>
</protein>
<dbReference type="InterPro" id="IPR049712">
    <property type="entry name" value="Poly_export"/>
</dbReference>
<gene>
    <name evidence="6" type="ORF">STSP2_01478</name>
</gene>
<proteinExistence type="predicted"/>
<feature type="compositionally biased region" description="Basic and acidic residues" evidence="2">
    <location>
        <begin position="307"/>
        <end position="318"/>
    </location>
</feature>
<dbReference type="KEGG" id="alus:STSP2_01478"/>
<sequence length="500" mass="54027" precursor="true">MNLSCYKKIKTLCLCVFTGFFAVLISGCAESDSKMLSTPEQLEMFHAAGPIKTEIDVEQLMQAKVSLDEYRLVQGDMLEFQMPAVLAKTDVQIESEQFFIHRTRVASDGTIQIPVIGQVHAAGKTLVELEKTVTDAFYPRYARNKPAIVANISQYQKAKVSITGAVENPGVYSLRSDQMSLVSLIMEAGGVVEDGAAVIKIFNPGARTAKVGGPEGIVITAAQMPDSKQVQFSFVSQAGGSKGVLKLKRGGELIFSDLLDVAKAEDREGFIGEVTSQFNDIPKSFVSKRLNALAQAVAPDSVDTEEANPKHAAVKEDTLPTAAKPIEEEPEKTKKDHNTKTQDTAGKVRKLTLPVKGLNVPFSDVALQDGASVEVEALNPETFTVIGLVKKAGAFPYPANVNYNLLQALAFAGGVDPVTDPRYVRVYRQDNDGQVVDATFKLNDTLPASGASVSIKPGDVVSVEHTPRTRRNMLMAEILGVRLGVGATYNMIDGKDLRNY</sequence>
<keyword evidence="1 3" id="KW-0732">Signal</keyword>
<dbReference type="EMBL" id="CP019791">
    <property type="protein sequence ID" value="AQT68319.1"/>
    <property type="molecule type" value="Genomic_DNA"/>
</dbReference>
<dbReference type="InterPro" id="IPR003715">
    <property type="entry name" value="Poly_export_N"/>
</dbReference>
<dbReference type="AlphaFoldDB" id="A0A1U9NK77"/>
<dbReference type="Gene3D" id="3.10.560.10">
    <property type="entry name" value="Outer membrane lipoprotein wza domain like"/>
    <property type="match status" value="1"/>
</dbReference>
<dbReference type="PANTHER" id="PTHR33619:SF3">
    <property type="entry name" value="POLYSACCHARIDE EXPORT PROTEIN GFCE-RELATED"/>
    <property type="match status" value="1"/>
</dbReference>
<evidence type="ECO:0000313" key="7">
    <source>
        <dbReference type="Proteomes" id="UP000189674"/>
    </source>
</evidence>
<dbReference type="PANTHER" id="PTHR33619">
    <property type="entry name" value="POLYSACCHARIDE EXPORT PROTEIN GFCE-RELATED"/>
    <property type="match status" value="1"/>
</dbReference>
<evidence type="ECO:0000256" key="3">
    <source>
        <dbReference type="SAM" id="SignalP"/>
    </source>
</evidence>
<dbReference type="InterPro" id="IPR019554">
    <property type="entry name" value="Soluble_ligand-bd"/>
</dbReference>
<reference evidence="7" key="1">
    <citation type="submission" date="2017-02" db="EMBL/GenBank/DDBJ databases">
        <title>Comparative genomics and description of representatives of a novel lineage of planctomycetes thriving in anoxic sediments.</title>
        <authorList>
            <person name="Spring S."/>
            <person name="Bunk B."/>
            <person name="Sproer C."/>
        </authorList>
    </citation>
    <scope>NUCLEOTIDE SEQUENCE [LARGE SCALE GENOMIC DNA]</scope>
    <source>
        <strain evidence="7">ST-NAGAB-D1</strain>
    </source>
</reference>
<dbReference type="PROSITE" id="PS51257">
    <property type="entry name" value="PROKAR_LIPOPROTEIN"/>
    <property type="match status" value="1"/>
</dbReference>
<feature type="compositionally biased region" description="Basic and acidic residues" evidence="2">
    <location>
        <begin position="325"/>
        <end position="340"/>
    </location>
</feature>
<evidence type="ECO:0000256" key="2">
    <source>
        <dbReference type="SAM" id="MobiDB-lite"/>
    </source>
</evidence>
<dbReference type="OrthoDB" id="240931at2"/>
<evidence type="ECO:0000313" key="6">
    <source>
        <dbReference type="EMBL" id="AQT68319.1"/>
    </source>
</evidence>
<feature type="domain" description="Soluble ligand binding" evidence="5">
    <location>
        <begin position="383"/>
        <end position="435"/>
    </location>
</feature>
<evidence type="ECO:0000259" key="4">
    <source>
        <dbReference type="Pfam" id="PF02563"/>
    </source>
</evidence>
<dbReference type="Gene3D" id="3.30.1950.10">
    <property type="entry name" value="wza like domain"/>
    <property type="match status" value="1"/>
</dbReference>
<dbReference type="STRING" id="1936003.STSP2_01478"/>
<evidence type="ECO:0000256" key="1">
    <source>
        <dbReference type="ARBA" id="ARBA00022729"/>
    </source>
</evidence>
<dbReference type="Pfam" id="PF10531">
    <property type="entry name" value="SLBB"/>
    <property type="match status" value="2"/>
</dbReference>
<name>A0A1U9NK77_9BACT</name>
<feature type="chain" id="PRO_5012956673" evidence="3">
    <location>
        <begin position="32"/>
        <end position="500"/>
    </location>
</feature>
<keyword evidence="7" id="KW-1185">Reference proteome</keyword>
<feature type="domain" description="Polysaccharide export protein N-terminal" evidence="4">
    <location>
        <begin position="68"/>
        <end position="144"/>
    </location>
</feature>
<dbReference type="Pfam" id="PF02563">
    <property type="entry name" value="Poly_export"/>
    <property type="match status" value="1"/>
</dbReference>
<feature type="domain" description="Soluble ligand binding" evidence="5">
    <location>
        <begin position="159"/>
        <end position="196"/>
    </location>
</feature>
<evidence type="ECO:0000259" key="5">
    <source>
        <dbReference type="Pfam" id="PF10531"/>
    </source>
</evidence>